<accession>A0A9W9WWI0</accession>
<name>A0A9W9WWI0_9EURO</name>
<reference evidence="2" key="1">
    <citation type="submission" date="2022-12" db="EMBL/GenBank/DDBJ databases">
        <authorList>
            <person name="Petersen C."/>
        </authorList>
    </citation>
    <scope>NUCLEOTIDE SEQUENCE</scope>
    <source>
        <strain evidence="2">IBT 17660</strain>
    </source>
</reference>
<evidence type="ECO:0000313" key="2">
    <source>
        <dbReference type="EMBL" id="KAJ5478005.1"/>
    </source>
</evidence>
<keyword evidence="1" id="KW-0732">Signal</keyword>
<dbReference type="Proteomes" id="UP001147760">
    <property type="component" value="Unassembled WGS sequence"/>
</dbReference>
<sequence>MFETGVLMLLQYLAPILSWFQNGQLIQTLELGTGLSDTTKGNVSALVPLESLTDMYTGITLSLVATTRPNFSRQFLRSAVSDTEKDPGSEMLRAYDTVLSINCIHATRDLVRPTTHIRKMLQPDVVTCPVELTRWSSSELMVWVWGRIYTIQALMIHHSGHISSLEMISDQSRNTCSNIESSCRSPWTVDSDQRAR</sequence>
<organism evidence="2 3">
    <name type="scientific">Penicillium desertorum</name>
    <dbReference type="NCBI Taxonomy" id="1303715"/>
    <lineage>
        <taxon>Eukaryota</taxon>
        <taxon>Fungi</taxon>
        <taxon>Dikarya</taxon>
        <taxon>Ascomycota</taxon>
        <taxon>Pezizomycotina</taxon>
        <taxon>Eurotiomycetes</taxon>
        <taxon>Eurotiomycetidae</taxon>
        <taxon>Eurotiales</taxon>
        <taxon>Aspergillaceae</taxon>
        <taxon>Penicillium</taxon>
    </lineage>
</organism>
<protein>
    <submittedName>
        <fullName evidence="2">Uncharacterized protein</fullName>
    </submittedName>
</protein>
<feature type="signal peptide" evidence="1">
    <location>
        <begin position="1"/>
        <end position="18"/>
    </location>
</feature>
<reference evidence="2" key="2">
    <citation type="journal article" date="2023" name="IMA Fungus">
        <title>Comparative genomic study of the Penicillium genus elucidates a diverse pangenome and 15 lateral gene transfer events.</title>
        <authorList>
            <person name="Petersen C."/>
            <person name="Sorensen T."/>
            <person name="Nielsen M.R."/>
            <person name="Sondergaard T.E."/>
            <person name="Sorensen J.L."/>
            <person name="Fitzpatrick D.A."/>
            <person name="Frisvad J.C."/>
            <person name="Nielsen K.L."/>
        </authorList>
    </citation>
    <scope>NUCLEOTIDE SEQUENCE</scope>
    <source>
        <strain evidence="2">IBT 17660</strain>
    </source>
</reference>
<comment type="caution">
    <text evidence="2">The sequence shown here is derived from an EMBL/GenBank/DDBJ whole genome shotgun (WGS) entry which is preliminary data.</text>
</comment>
<keyword evidence="3" id="KW-1185">Reference proteome</keyword>
<dbReference type="OrthoDB" id="4364221at2759"/>
<dbReference type="AlphaFoldDB" id="A0A9W9WWI0"/>
<feature type="chain" id="PRO_5040767866" evidence="1">
    <location>
        <begin position="19"/>
        <end position="196"/>
    </location>
</feature>
<dbReference type="InterPro" id="IPR029063">
    <property type="entry name" value="SAM-dependent_MTases_sf"/>
</dbReference>
<evidence type="ECO:0000256" key="1">
    <source>
        <dbReference type="SAM" id="SignalP"/>
    </source>
</evidence>
<proteinExistence type="predicted"/>
<gene>
    <name evidence="2" type="ORF">N7530_003514</name>
</gene>
<evidence type="ECO:0000313" key="3">
    <source>
        <dbReference type="Proteomes" id="UP001147760"/>
    </source>
</evidence>
<dbReference type="Gene3D" id="3.40.50.150">
    <property type="entry name" value="Vaccinia Virus protein VP39"/>
    <property type="match status" value="1"/>
</dbReference>
<dbReference type="EMBL" id="JAPWDO010000003">
    <property type="protein sequence ID" value="KAJ5478005.1"/>
    <property type="molecule type" value="Genomic_DNA"/>
</dbReference>